<evidence type="ECO:0000313" key="2">
    <source>
        <dbReference type="EMBL" id="CAK0807745.1"/>
    </source>
</evidence>
<feature type="region of interest" description="Disordered" evidence="1">
    <location>
        <begin position="89"/>
        <end position="113"/>
    </location>
</feature>
<dbReference type="EMBL" id="CAUYUJ010004002">
    <property type="protein sequence ID" value="CAK0807745.1"/>
    <property type="molecule type" value="Genomic_DNA"/>
</dbReference>
<comment type="caution">
    <text evidence="2">The sequence shown here is derived from an EMBL/GenBank/DDBJ whole genome shotgun (WGS) entry which is preliminary data.</text>
</comment>
<keyword evidence="3" id="KW-1185">Reference proteome</keyword>
<name>A0ABN9QNN7_9DINO</name>
<dbReference type="Proteomes" id="UP001189429">
    <property type="component" value="Unassembled WGS sequence"/>
</dbReference>
<evidence type="ECO:0000256" key="1">
    <source>
        <dbReference type="SAM" id="MobiDB-lite"/>
    </source>
</evidence>
<evidence type="ECO:0000313" key="3">
    <source>
        <dbReference type="Proteomes" id="UP001189429"/>
    </source>
</evidence>
<protein>
    <submittedName>
        <fullName evidence="2">Uncharacterized protein</fullName>
    </submittedName>
</protein>
<sequence>MYTMLRAKTRIPQCTYTPTFAQQWCRGEARRRRARGSGIPPRGAWRALMSLYRMMRRIPAFDSRLHERKMSEVLAEFFDRRWDPLAAPPAPPLARSACQGGGASADLRGPPQV</sequence>
<proteinExistence type="predicted"/>
<organism evidence="2 3">
    <name type="scientific">Prorocentrum cordatum</name>
    <dbReference type="NCBI Taxonomy" id="2364126"/>
    <lineage>
        <taxon>Eukaryota</taxon>
        <taxon>Sar</taxon>
        <taxon>Alveolata</taxon>
        <taxon>Dinophyceae</taxon>
        <taxon>Prorocentrales</taxon>
        <taxon>Prorocentraceae</taxon>
        <taxon>Prorocentrum</taxon>
    </lineage>
</organism>
<gene>
    <name evidence="2" type="ORF">PCOR1329_LOCUS13528</name>
</gene>
<reference evidence="2" key="1">
    <citation type="submission" date="2023-10" db="EMBL/GenBank/DDBJ databases">
        <authorList>
            <person name="Chen Y."/>
            <person name="Shah S."/>
            <person name="Dougan E. K."/>
            <person name="Thang M."/>
            <person name="Chan C."/>
        </authorList>
    </citation>
    <scope>NUCLEOTIDE SEQUENCE [LARGE SCALE GENOMIC DNA]</scope>
</reference>
<accession>A0ABN9QNN7</accession>